<dbReference type="InterPro" id="IPR011006">
    <property type="entry name" value="CheY-like_superfamily"/>
</dbReference>
<evidence type="ECO:0000313" key="5">
    <source>
        <dbReference type="Proteomes" id="UP001302494"/>
    </source>
</evidence>
<dbReference type="RefSeq" id="WP_312742371.1">
    <property type="nucleotide sequence ID" value="NZ_CP116968.1"/>
</dbReference>
<dbReference type="PANTHER" id="PTHR44591:SF23">
    <property type="entry name" value="CHEY SUBFAMILY"/>
    <property type="match status" value="1"/>
</dbReference>
<sequence length="128" mass="13949">MKAKILLLDDNSELCSALRDRLVMEGYDVRTASNGRLGLRLYHESPVDLVITDVLMPEMDGLEVIRELAGTPSPPLIIAMSGGGNRDLEFLVEAAEFGATRTLPKPFLLSDLVSLVKELLSTLPHSST</sequence>
<keyword evidence="5" id="KW-1185">Reference proteome</keyword>
<name>A0AA96GFN9_9BACT</name>
<organism evidence="4 5">
    <name type="scientific">Candidatus Nitrospira neomarina</name>
    <dbReference type="NCBI Taxonomy" id="3020899"/>
    <lineage>
        <taxon>Bacteria</taxon>
        <taxon>Pseudomonadati</taxon>
        <taxon>Nitrospirota</taxon>
        <taxon>Nitrospiria</taxon>
        <taxon>Nitrospirales</taxon>
        <taxon>Nitrospiraceae</taxon>
        <taxon>Nitrospira</taxon>
    </lineage>
</organism>
<dbReference type="PANTHER" id="PTHR44591">
    <property type="entry name" value="STRESS RESPONSE REGULATOR PROTEIN 1"/>
    <property type="match status" value="1"/>
</dbReference>
<dbReference type="PROSITE" id="PS50110">
    <property type="entry name" value="RESPONSE_REGULATORY"/>
    <property type="match status" value="1"/>
</dbReference>
<evidence type="ECO:0000256" key="2">
    <source>
        <dbReference type="PROSITE-ProRule" id="PRU00169"/>
    </source>
</evidence>
<dbReference type="GO" id="GO:0000160">
    <property type="term" value="P:phosphorelay signal transduction system"/>
    <property type="evidence" value="ECO:0007669"/>
    <property type="project" value="InterPro"/>
</dbReference>
<dbReference type="InterPro" id="IPR050595">
    <property type="entry name" value="Bact_response_regulator"/>
</dbReference>
<accession>A0AA96GFN9</accession>
<dbReference type="KEGG" id="nneo:PQG83_14375"/>
<protein>
    <submittedName>
        <fullName evidence="4">Response regulator</fullName>
    </submittedName>
</protein>
<keyword evidence="1 2" id="KW-0597">Phosphoprotein</keyword>
<gene>
    <name evidence="4" type="ORF">PQG83_14375</name>
</gene>
<dbReference type="SUPFAM" id="SSF52172">
    <property type="entry name" value="CheY-like"/>
    <property type="match status" value="1"/>
</dbReference>
<evidence type="ECO:0000313" key="4">
    <source>
        <dbReference type="EMBL" id="WNM60938.1"/>
    </source>
</evidence>
<reference evidence="4 5" key="1">
    <citation type="submission" date="2023-01" db="EMBL/GenBank/DDBJ databases">
        <title>Cultivation and genomic characterization of new, ubiquitous marine nitrite-oxidizing bacteria from the Nitrospirales.</title>
        <authorList>
            <person name="Mueller A.J."/>
            <person name="Daebeler A."/>
            <person name="Herbold C.W."/>
            <person name="Kirkegaard R.H."/>
            <person name="Daims H."/>
        </authorList>
    </citation>
    <scope>NUCLEOTIDE SEQUENCE [LARGE SCALE GENOMIC DNA]</scope>
    <source>
        <strain evidence="4 5">DK</strain>
    </source>
</reference>
<dbReference type="EMBL" id="CP116968">
    <property type="protein sequence ID" value="WNM60938.1"/>
    <property type="molecule type" value="Genomic_DNA"/>
</dbReference>
<dbReference type="SMART" id="SM00448">
    <property type="entry name" value="REC"/>
    <property type="match status" value="1"/>
</dbReference>
<feature type="modified residue" description="4-aspartylphosphate" evidence="2">
    <location>
        <position position="53"/>
    </location>
</feature>
<dbReference type="Proteomes" id="UP001302494">
    <property type="component" value="Chromosome"/>
</dbReference>
<dbReference type="CDD" id="cd00156">
    <property type="entry name" value="REC"/>
    <property type="match status" value="1"/>
</dbReference>
<feature type="domain" description="Response regulatory" evidence="3">
    <location>
        <begin position="4"/>
        <end position="120"/>
    </location>
</feature>
<dbReference type="AlphaFoldDB" id="A0AA96GFN9"/>
<evidence type="ECO:0000256" key="1">
    <source>
        <dbReference type="ARBA" id="ARBA00022553"/>
    </source>
</evidence>
<dbReference type="Pfam" id="PF00072">
    <property type="entry name" value="Response_reg"/>
    <property type="match status" value="1"/>
</dbReference>
<evidence type="ECO:0000259" key="3">
    <source>
        <dbReference type="PROSITE" id="PS50110"/>
    </source>
</evidence>
<dbReference type="InterPro" id="IPR001789">
    <property type="entry name" value="Sig_transdc_resp-reg_receiver"/>
</dbReference>
<dbReference type="Gene3D" id="3.40.50.2300">
    <property type="match status" value="1"/>
</dbReference>
<proteinExistence type="predicted"/>